<gene>
    <name evidence="7" type="ORF">CHC_T00006434001</name>
</gene>
<feature type="transmembrane region" description="Helical" evidence="6">
    <location>
        <begin position="12"/>
        <end position="36"/>
    </location>
</feature>
<dbReference type="PANTHER" id="PTHR21236:SF1">
    <property type="entry name" value="PROTEIN YIPF6"/>
    <property type="match status" value="1"/>
</dbReference>
<dbReference type="Gramene" id="CDF38627">
    <property type="protein sequence ID" value="CDF38627"/>
    <property type="gene ID" value="CHC_T00006434001"/>
</dbReference>
<dbReference type="OrthoDB" id="411251at2759"/>
<keyword evidence="8" id="KW-1185">Reference proteome</keyword>
<dbReference type="GeneID" id="17326243"/>
<evidence type="ECO:0000313" key="7">
    <source>
        <dbReference type="EMBL" id="CDF38627.1"/>
    </source>
</evidence>
<evidence type="ECO:0000256" key="5">
    <source>
        <dbReference type="ARBA" id="ARBA00023136"/>
    </source>
</evidence>
<dbReference type="AlphaFoldDB" id="R7QJD3"/>
<keyword evidence="5 6" id="KW-0472">Membrane</keyword>
<dbReference type="RefSeq" id="XP_005718532.1">
    <property type="nucleotide sequence ID" value="XM_005718475.1"/>
</dbReference>
<sequence length="175" mass="19223">MVFIATRNRSFFQSVCLLGYCIFPVLLSAGACWIINSFVKNDFAVVFRFISVAVALLWSLWGKCIVVVSSTLRYGTLLFSCIRFLTLTPLYLCCKASSSFLADARFPEGRKLLALYPVLLFYLSLAWIVLIGFQQSVSEHGAIAEATPPKVNVTNPSSEAAGSERALFGSLITSL</sequence>
<dbReference type="KEGG" id="ccp:CHC_T00006434001"/>
<evidence type="ECO:0008006" key="9">
    <source>
        <dbReference type="Google" id="ProtNLM"/>
    </source>
</evidence>
<dbReference type="InterPro" id="IPR045231">
    <property type="entry name" value="Yip1/4-like"/>
</dbReference>
<dbReference type="Proteomes" id="UP000012073">
    <property type="component" value="Unassembled WGS sequence"/>
</dbReference>
<evidence type="ECO:0000256" key="6">
    <source>
        <dbReference type="SAM" id="Phobius"/>
    </source>
</evidence>
<dbReference type="STRING" id="2769.R7QJD3"/>
<protein>
    <recommendedName>
        <fullName evidence="9">Protein YIPF</fullName>
    </recommendedName>
</protein>
<dbReference type="GO" id="GO:0016020">
    <property type="term" value="C:membrane"/>
    <property type="evidence" value="ECO:0007669"/>
    <property type="project" value="UniProtKB-SubCell"/>
</dbReference>
<dbReference type="GO" id="GO:0005802">
    <property type="term" value="C:trans-Golgi network"/>
    <property type="evidence" value="ECO:0007669"/>
    <property type="project" value="TreeGrafter"/>
</dbReference>
<evidence type="ECO:0000256" key="3">
    <source>
        <dbReference type="ARBA" id="ARBA00022692"/>
    </source>
</evidence>
<dbReference type="EMBL" id="HG001949">
    <property type="protein sequence ID" value="CDF38627.1"/>
    <property type="molecule type" value="Genomic_DNA"/>
</dbReference>
<evidence type="ECO:0000256" key="2">
    <source>
        <dbReference type="ARBA" id="ARBA00010596"/>
    </source>
</evidence>
<comment type="subcellular location">
    <subcellularLocation>
        <location evidence="1">Membrane</location>
        <topology evidence="1">Multi-pass membrane protein</topology>
    </subcellularLocation>
</comment>
<evidence type="ECO:0000256" key="1">
    <source>
        <dbReference type="ARBA" id="ARBA00004141"/>
    </source>
</evidence>
<organism evidence="7 8">
    <name type="scientific">Chondrus crispus</name>
    <name type="common">Carrageen Irish moss</name>
    <name type="synonym">Polymorpha crispa</name>
    <dbReference type="NCBI Taxonomy" id="2769"/>
    <lineage>
        <taxon>Eukaryota</taxon>
        <taxon>Rhodophyta</taxon>
        <taxon>Florideophyceae</taxon>
        <taxon>Rhodymeniophycidae</taxon>
        <taxon>Gigartinales</taxon>
        <taxon>Gigartinaceae</taxon>
        <taxon>Chondrus</taxon>
    </lineage>
</organism>
<comment type="similarity">
    <text evidence="2">Belongs to the YIP1 family.</text>
</comment>
<evidence type="ECO:0000256" key="4">
    <source>
        <dbReference type="ARBA" id="ARBA00022989"/>
    </source>
</evidence>
<dbReference type="PANTHER" id="PTHR21236">
    <property type="entry name" value="GOLGI MEMBRANE PROTEIN YIP1"/>
    <property type="match status" value="1"/>
</dbReference>
<reference evidence="8" key="1">
    <citation type="journal article" date="2013" name="Proc. Natl. Acad. Sci. U.S.A.">
        <title>Genome structure and metabolic features in the red seaweed Chondrus crispus shed light on evolution of the Archaeplastida.</title>
        <authorList>
            <person name="Collen J."/>
            <person name="Porcel B."/>
            <person name="Carre W."/>
            <person name="Ball S.G."/>
            <person name="Chaparro C."/>
            <person name="Tonon T."/>
            <person name="Barbeyron T."/>
            <person name="Michel G."/>
            <person name="Noel B."/>
            <person name="Valentin K."/>
            <person name="Elias M."/>
            <person name="Artiguenave F."/>
            <person name="Arun A."/>
            <person name="Aury J.M."/>
            <person name="Barbosa-Neto J.F."/>
            <person name="Bothwell J.H."/>
            <person name="Bouget F.Y."/>
            <person name="Brillet L."/>
            <person name="Cabello-Hurtado F."/>
            <person name="Capella-Gutierrez S."/>
            <person name="Charrier B."/>
            <person name="Cladiere L."/>
            <person name="Cock J.M."/>
            <person name="Coelho S.M."/>
            <person name="Colleoni C."/>
            <person name="Czjzek M."/>
            <person name="Da Silva C."/>
            <person name="Delage L."/>
            <person name="Denoeud F."/>
            <person name="Deschamps P."/>
            <person name="Dittami S.M."/>
            <person name="Gabaldon T."/>
            <person name="Gachon C.M."/>
            <person name="Groisillier A."/>
            <person name="Herve C."/>
            <person name="Jabbari K."/>
            <person name="Katinka M."/>
            <person name="Kloareg B."/>
            <person name="Kowalczyk N."/>
            <person name="Labadie K."/>
            <person name="Leblanc C."/>
            <person name="Lopez P.J."/>
            <person name="McLachlan D.H."/>
            <person name="Meslet-Cladiere L."/>
            <person name="Moustafa A."/>
            <person name="Nehr Z."/>
            <person name="Nyvall Collen P."/>
            <person name="Panaud O."/>
            <person name="Partensky F."/>
            <person name="Poulain J."/>
            <person name="Rensing S.A."/>
            <person name="Rousvoal S."/>
            <person name="Samson G."/>
            <person name="Symeonidi A."/>
            <person name="Weissenbach J."/>
            <person name="Zambounis A."/>
            <person name="Wincker P."/>
            <person name="Boyen C."/>
        </authorList>
    </citation>
    <scope>NUCLEOTIDE SEQUENCE [LARGE SCALE GENOMIC DNA]</scope>
    <source>
        <strain evidence="8">cv. Stackhouse</strain>
    </source>
</reference>
<keyword evidence="3 6" id="KW-0812">Transmembrane</keyword>
<accession>R7QJD3</accession>
<proteinExistence type="inferred from homology"/>
<feature type="transmembrane region" description="Helical" evidence="6">
    <location>
        <begin position="113"/>
        <end position="133"/>
    </location>
</feature>
<dbReference type="PROSITE" id="PS51257">
    <property type="entry name" value="PROKAR_LIPOPROTEIN"/>
    <property type="match status" value="1"/>
</dbReference>
<keyword evidence="4 6" id="KW-1133">Transmembrane helix</keyword>
<dbReference type="GO" id="GO:0006888">
    <property type="term" value="P:endoplasmic reticulum to Golgi vesicle-mediated transport"/>
    <property type="evidence" value="ECO:0007669"/>
    <property type="project" value="InterPro"/>
</dbReference>
<feature type="transmembrane region" description="Helical" evidence="6">
    <location>
        <begin position="43"/>
        <end position="61"/>
    </location>
</feature>
<evidence type="ECO:0000313" key="8">
    <source>
        <dbReference type="Proteomes" id="UP000012073"/>
    </source>
</evidence>
<name>R7QJD3_CHOCR</name>